<comment type="similarity">
    <text evidence="1">Belongs to the CCR4/nocturin family.</text>
</comment>
<dbReference type="RefSeq" id="XP_007325040.1">
    <property type="nucleotide sequence ID" value="XM_007324978.1"/>
</dbReference>
<feature type="compositionally biased region" description="Acidic residues" evidence="3">
    <location>
        <begin position="296"/>
        <end position="306"/>
    </location>
</feature>
<organism evidence="5 6">
    <name type="scientific">Agaricus bisporus var. burnettii (strain JB137-S8 / ATCC MYA-4627 / FGSC 10392)</name>
    <name type="common">White button mushroom</name>
    <dbReference type="NCBI Taxonomy" id="597362"/>
    <lineage>
        <taxon>Eukaryota</taxon>
        <taxon>Fungi</taxon>
        <taxon>Dikarya</taxon>
        <taxon>Basidiomycota</taxon>
        <taxon>Agaricomycotina</taxon>
        <taxon>Agaricomycetes</taxon>
        <taxon>Agaricomycetidae</taxon>
        <taxon>Agaricales</taxon>
        <taxon>Agaricineae</taxon>
        <taxon>Agaricaceae</taxon>
        <taxon>Agaricus</taxon>
    </lineage>
</organism>
<reference evidence="6" key="1">
    <citation type="journal article" date="2012" name="Proc. Natl. Acad. Sci. U.S.A.">
        <title>Genome sequence of the button mushroom Agaricus bisporus reveals mechanisms governing adaptation to a humic-rich ecological niche.</title>
        <authorList>
            <person name="Morin E."/>
            <person name="Kohler A."/>
            <person name="Baker A.R."/>
            <person name="Foulongne-Oriol M."/>
            <person name="Lombard V."/>
            <person name="Nagy L.G."/>
            <person name="Ohm R.A."/>
            <person name="Patyshakuliyeva A."/>
            <person name="Brun A."/>
            <person name="Aerts A.L."/>
            <person name="Bailey A.M."/>
            <person name="Billette C."/>
            <person name="Coutinho P.M."/>
            <person name="Deakin G."/>
            <person name="Doddapaneni H."/>
            <person name="Floudas D."/>
            <person name="Grimwood J."/>
            <person name="Hilden K."/>
            <person name="Kuees U."/>
            <person name="LaButti K.M."/>
            <person name="Lapidus A."/>
            <person name="Lindquist E.A."/>
            <person name="Lucas S.M."/>
            <person name="Murat C."/>
            <person name="Riley R.W."/>
            <person name="Salamov A.A."/>
            <person name="Schmutz J."/>
            <person name="Subramanian V."/>
            <person name="Woesten H.A.B."/>
            <person name="Xu J."/>
            <person name="Eastwood D.C."/>
            <person name="Foster G.D."/>
            <person name="Sonnenberg A.S."/>
            <person name="Cullen D."/>
            <person name="de Vries R.P."/>
            <person name="Lundell T."/>
            <person name="Hibbett D.S."/>
            <person name="Henrissat B."/>
            <person name="Burton K.S."/>
            <person name="Kerrigan R.W."/>
            <person name="Challen M.P."/>
            <person name="Grigoriev I.V."/>
            <person name="Martin F."/>
        </authorList>
    </citation>
    <scope>NUCLEOTIDE SEQUENCE [LARGE SCALE GENOMIC DNA]</scope>
    <source>
        <strain evidence="6">JB137-S8 / ATCC MYA-4627 / FGSC 10392</strain>
    </source>
</reference>
<dbReference type="GO" id="GO:0000175">
    <property type="term" value="F:3'-5'-RNA exonuclease activity"/>
    <property type="evidence" value="ECO:0007669"/>
    <property type="project" value="TreeGrafter"/>
</dbReference>
<dbReference type="InterPro" id="IPR005135">
    <property type="entry name" value="Endo/exonuclease/phosphatase"/>
</dbReference>
<protein>
    <recommendedName>
        <fullName evidence="4">Endonuclease/exonuclease/phosphatase domain-containing protein</fullName>
    </recommendedName>
</protein>
<proteinExistence type="inferred from homology"/>
<dbReference type="EMBL" id="JH971385">
    <property type="protein sequence ID" value="EKM83805.1"/>
    <property type="molecule type" value="Genomic_DNA"/>
</dbReference>
<dbReference type="OrthoDB" id="428734at2759"/>
<name>K5Y6K2_AGABU</name>
<evidence type="ECO:0000256" key="3">
    <source>
        <dbReference type="SAM" id="MobiDB-lite"/>
    </source>
</evidence>
<dbReference type="KEGG" id="abp:AGABI1DRAFT51286"/>
<evidence type="ECO:0000313" key="5">
    <source>
        <dbReference type="EMBL" id="EKM83805.1"/>
    </source>
</evidence>
<dbReference type="GeneID" id="18829952"/>
<dbReference type="OMA" id="YTHYWKT"/>
<dbReference type="eggNOG" id="KOG2338">
    <property type="taxonomic scope" value="Eukaryota"/>
</dbReference>
<dbReference type="AlphaFoldDB" id="K5Y6K2"/>
<dbReference type="HOGENOM" id="CLU_034867_1_0_1"/>
<dbReference type="GO" id="GO:0006139">
    <property type="term" value="P:nucleobase-containing compound metabolic process"/>
    <property type="evidence" value="ECO:0007669"/>
    <property type="project" value="UniProtKB-ARBA"/>
</dbReference>
<gene>
    <name evidence="5" type="ORF">AGABI1DRAFT_51286</name>
</gene>
<evidence type="ECO:0000256" key="2">
    <source>
        <dbReference type="ARBA" id="ARBA00022801"/>
    </source>
</evidence>
<accession>K5Y6K2</accession>
<dbReference type="PANTHER" id="PTHR12121:SF45">
    <property type="entry name" value="NOCTURNIN"/>
    <property type="match status" value="1"/>
</dbReference>
<evidence type="ECO:0000259" key="4">
    <source>
        <dbReference type="Pfam" id="PF03372"/>
    </source>
</evidence>
<sequence>MFSPFTRMSTRPLSQADLAKQAARLKKRLANADSANVALHVPRSIIQRPWIPVPSPAEKRSTFKVFTWNLLAQCLVRRELFPTSDCLKATQREKMLKDELLSTDADILCLQEVDRLEKVLPILDKAGYSHRYAAGKDKKHGCLIAFKRQRFEQIHERVVFYDDQTVRDATDERAQRGHSFRTKNIGLILALRNQHDPTCGIIVATTHLFWHPKYTYERARQAGILVREVVDLQKQQHAEGWPCIIAGDFNCTPNDAAYSLLTGQPLNNDHKDHLSHSRVTHVSVDPTVPKSSVNSAEDEGESEESDPDRIITNARSATETDGLLNNAELVSLYTQGHVLQSAYNEGLSRISNSPGIALYGEREHLPTTQPGFHEPSYTCYTHYWKSVLDYIFFIPPQHQSLNVTSLLAPHRTEDFGNGLPMNGVCASDHISLAAEFSW</sequence>
<dbReference type="Gene3D" id="3.60.10.10">
    <property type="entry name" value="Endonuclease/exonuclease/phosphatase"/>
    <property type="match status" value="1"/>
</dbReference>
<dbReference type="InterPro" id="IPR036691">
    <property type="entry name" value="Endo/exonu/phosph_ase_sf"/>
</dbReference>
<dbReference type="InterPro" id="IPR050410">
    <property type="entry name" value="CCR4/nocturin_mRNA_transcr"/>
</dbReference>
<dbReference type="FunCoup" id="K5Y6K2">
    <property type="interactions" value="247"/>
</dbReference>
<feature type="region of interest" description="Disordered" evidence="3">
    <location>
        <begin position="269"/>
        <end position="310"/>
    </location>
</feature>
<feature type="non-terminal residue" evidence="5">
    <location>
        <position position="1"/>
    </location>
</feature>
<dbReference type="Proteomes" id="UP000008493">
    <property type="component" value="Unassembled WGS sequence"/>
</dbReference>
<dbReference type="Pfam" id="PF03372">
    <property type="entry name" value="Exo_endo_phos"/>
    <property type="match status" value="1"/>
</dbReference>
<evidence type="ECO:0000256" key="1">
    <source>
        <dbReference type="ARBA" id="ARBA00010774"/>
    </source>
</evidence>
<keyword evidence="6" id="KW-1185">Reference proteome</keyword>
<dbReference type="InParanoid" id="K5Y6K2"/>
<keyword evidence="2" id="KW-0378">Hydrolase</keyword>
<feature type="domain" description="Endonuclease/exonuclease/phosphatase" evidence="4">
    <location>
        <begin position="67"/>
        <end position="429"/>
    </location>
</feature>
<dbReference type="PANTHER" id="PTHR12121">
    <property type="entry name" value="CARBON CATABOLITE REPRESSOR PROTEIN 4"/>
    <property type="match status" value="1"/>
</dbReference>
<dbReference type="SUPFAM" id="SSF56219">
    <property type="entry name" value="DNase I-like"/>
    <property type="match status" value="1"/>
</dbReference>
<evidence type="ECO:0000313" key="6">
    <source>
        <dbReference type="Proteomes" id="UP000008493"/>
    </source>
</evidence>